<name>U9SZV5_RHIID</name>
<gene>
    <name evidence="2" type="ORF">GLOINDRAFT_8302</name>
</gene>
<reference evidence="2" key="1">
    <citation type="submission" date="2013-07" db="EMBL/GenBank/DDBJ databases">
        <title>The genome of an arbuscular mycorrhizal fungus provides insights into the evolution of the oldest plant symbiosis.</title>
        <authorList>
            <consortium name="DOE Joint Genome Institute"/>
            <person name="Tisserant E."/>
            <person name="Malbreil M."/>
            <person name="Kuo A."/>
            <person name="Kohler A."/>
            <person name="Symeonidi A."/>
            <person name="Balestrini R."/>
            <person name="Charron P."/>
            <person name="Duensing N."/>
            <person name="Frei-dit-Frey N."/>
            <person name="Gianinazzi-Pearson V."/>
            <person name="Gilbert B."/>
            <person name="Handa Y."/>
            <person name="Hijri M."/>
            <person name="Kaul R."/>
            <person name="Kawaguchi M."/>
            <person name="Krajinski F."/>
            <person name="Lammers P."/>
            <person name="Lapierre D."/>
            <person name="Masclaux F.G."/>
            <person name="Murat C."/>
            <person name="Morin E."/>
            <person name="Ndikumana S."/>
            <person name="Pagni M."/>
            <person name="Petitpierre D."/>
            <person name="Requena N."/>
            <person name="Rosikiewicz P."/>
            <person name="Riley R."/>
            <person name="Saito K."/>
            <person name="San Clemente H."/>
            <person name="Shapiro H."/>
            <person name="van Tuinen D."/>
            <person name="Becard G."/>
            <person name="Bonfante P."/>
            <person name="Paszkowski U."/>
            <person name="Shachar-Hill Y."/>
            <person name="Young J.P."/>
            <person name="Sanders I.R."/>
            <person name="Henrissat B."/>
            <person name="Rensing S.A."/>
            <person name="Grigoriev I.V."/>
            <person name="Corradi N."/>
            <person name="Roux C."/>
            <person name="Martin F."/>
        </authorList>
    </citation>
    <scope>NUCLEOTIDE SEQUENCE</scope>
    <source>
        <strain evidence="2">DAOM 197198</strain>
    </source>
</reference>
<evidence type="ECO:0000256" key="1">
    <source>
        <dbReference type="SAM" id="MobiDB-lite"/>
    </source>
</evidence>
<dbReference type="HOGENOM" id="CLU_1096495_0_0_1"/>
<feature type="non-terminal residue" evidence="2">
    <location>
        <position position="1"/>
    </location>
</feature>
<dbReference type="VEuPathDB" id="FungiDB:RhiirFUN_002908"/>
<protein>
    <submittedName>
        <fullName evidence="2">Uncharacterized protein</fullName>
    </submittedName>
</protein>
<feature type="region of interest" description="Disordered" evidence="1">
    <location>
        <begin position="173"/>
        <end position="197"/>
    </location>
</feature>
<accession>U9SZV5</accession>
<dbReference type="EMBL" id="KI297063">
    <property type="protein sequence ID" value="ESA00632.1"/>
    <property type="molecule type" value="Genomic_DNA"/>
</dbReference>
<organism evidence="2">
    <name type="scientific">Rhizophagus irregularis (strain DAOM 181602 / DAOM 197198 / MUCL 43194)</name>
    <name type="common">Arbuscular mycorrhizal fungus</name>
    <name type="synonym">Glomus intraradices</name>
    <dbReference type="NCBI Taxonomy" id="747089"/>
    <lineage>
        <taxon>Eukaryota</taxon>
        <taxon>Fungi</taxon>
        <taxon>Fungi incertae sedis</taxon>
        <taxon>Mucoromycota</taxon>
        <taxon>Glomeromycotina</taxon>
        <taxon>Glomeromycetes</taxon>
        <taxon>Glomerales</taxon>
        <taxon>Glomeraceae</taxon>
        <taxon>Rhizophagus</taxon>
    </lineage>
</organism>
<feature type="non-terminal residue" evidence="2">
    <location>
        <position position="254"/>
    </location>
</feature>
<evidence type="ECO:0000313" key="2">
    <source>
        <dbReference type="EMBL" id="ESA00632.1"/>
    </source>
</evidence>
<feature type="compositionally biased region" description="Basic and acidic residues" evidence="1">
    <location>
        <begin position="173"/>
        <end position="182"/>
    </location>
</feature>
<dbReference type="AlphaFoldDB" id="U9SZV5"/>
<sequence length="254" mass="27566">VGVDEVAIFCDADVDDRDAGVEEAIFCGVDVDEVAIFRDADADDRDAGVEEAIFCGVSVDEVVIFRDADVDDRDAGVEVAIFGGVGVDEVAIFGGVAVEEAIFCGAGVDDSAIFGGGVFGFDGRRKRIAANILDEYNNPSSSTSERTYAEFTTRKPRSKVPCYCSNCNGKMIDPRTKERHEQTNSLEPLNSDKAPTSQELVELIDSTISLEEPQDTTISLVEPQDTTIPLVEPQDTTISIDTYSDNDTYEEQQY</sequence>
<proteinExistence type="predicted"/>
<feature type="compositionally biased region" description="Polar residues" evidence="1">
    <location>
        <begin position="183"/>
        <end position="197"/>
    </location>
</feature>